<feature type="region of interest" description="Disordered" evidence="2">
    <location>
        <begin position="543"/>
        <end position="571"/>
    </location>
</feature>
<protein>
    <submittedName>
        <fullName evidence="3">Uncharacterized protein</fullName>
    </submittedName>
</protein>
<name>A0A6B3N7S4_9CYAN</name>
<feature type="region of interest" description="Disordered" evidence="2">
    <location>
        <begin position="135"/>
        <end position="156"/>
    </location>
</feature>
<comment type="caution">
    <text evidence="3">The sequence shown here is derived from an EMBL/GenBank/DDBJ whole genome shotgun (WGS) entry which is preliminary data.</text>
</comment>
<feature type="region of interest" description="Disordered" evidence="2">
    <location>
        <begin position="176"/>
        <end position="218"/>
    </location>
</feature>
<feature type="compositionally biased region" description="Basic and acidic residues" evidence="2">
    <location>
        <begin position="176"/>
        <end position="190"/>
    </location>
</feature>
<evidence type="ECO:0000256" key="1">
    <source>
        <dbReference type="SAM" id="Coils"/>
    </source>
</evidence>
<dbReference type="EMBL" id="JAAHFQ010000319">
    <property type="protein sequence ID" value="NER29169.1"/>
    <property type="molecule type" value="Genomic_DNA"/>
</dbReference>
<feature type="region of interest" description="Disordered" evidence="2">
    <location>
        <begin position="294"/>
        <end position="330"/>
    </location>
</feature>
<feature type="coiled-coil region" evidence="1">
    <location>
        <begin position="364"/>
        <end position="405"/>
    </location>
</feature>
<gene>
    <name evidence="3" type="ORF">F6J89_16425</name>
</gene>
<accession>A0A6B3N7S4</accession>
<sequence>MVAYAQRKGKKSQYLTADTETGEKILNYMKKRCEKALAYCIDQQLTTVEDFAEALEQLTQVDGKPGISVELSRGGLTLTMTDHPELGSTTGKYMMQHLGFDEEEQKRFTVAGIESILNPEKSKSKSQELDSLLDDLGDAEPAPKSKSKSQSSFQKNEEIGDLLNQLDESEKTGNELDDLLDQRGSGDKPKKSQKASKIAPTQSPTRAEQPPQKKPNIGIDDILDSAAQISAQAARQSSEVDGTTIGGISTQAAFLAAIVGKKSAQAIIKTAKETGQKRQLAQIITRLKAQSERADELAERADQLSELTEEAPLETEAEEAENKEGQETESAGEALVKAVNQVHDKINQTDISENKNDKIEIDKNASFQEQLAQITAALDRIDQRLDNLENRIEALEGQMIASNVSEGQKKHQETKTLTTDIEEIVDEPFIIFTAPETANPPPKTMLVQTTNQKENLAVECASTLLNLYNNAEKEAIATGETIEDGVVLGEEAILYATKDGDSVTVSLETYSGEELFSAVQKEQEWQITNDLLSDEDQKTIINLPKSLEEAEAQETEPETPTPAKKRQEMEM</sequence>
<dbReference type="AlphaFoldDB" id="A0A6B3N7S4"/>
<feature type="compositionally biased region" description="Basic and acidic residues" evidence="2">
    <location>
        <begin position="294"/>
        <end position="303"/>
    </location>
</feature>
<feature type="compositionally biased region" description="Acidic residues" evidence="2">
    <location>
        <begin position="307"/>
        <end position="319"/>
    </location>
</feature>
<organism evidence="3">
    <name type="scientific">Symploca sp. SIO1C4</name>
    <dbReference type="NCBI Taxonomy" id="2607765"/>
    <lineage>
        <taxon>Bacteria</taxon>
        <taxon>Bacillati</taxon>
        <taxon>Cyanobacteriota</taxon>
        <taxon>Cyanophyceae</taxon>
        <taxon>Coleofasciculales</taxon>
        <taxon>Coleofasciculaceae</taxon>
        <taxon>Symploca</taxon>
    </lineage>
</organism>
<keyword evidence="1" id="KW-0175">Coiled coil</keyword>
<evidence type="ECO:0000313" key="3">
    <source>
        <dbReference type="EMBL" id="NER29169.1"/>
    </source>
</evidence>
<proteinExistence type="predicted"/>
<reference evidence="3" key="1">
    <citation type="submission" date="2019-11" db="EMBL/GenBank/DDBJ databases">
        <title>Genomic insights into an expanded diversity of filamentous marine cyanobacteria reveals the extraordinary biosynthetic potential of Moorea and Okeania.</title>
        <authorList>
            <person name="Ferreira Leao T."/>
            <person name="Wang M."/>
            <person name="Moss N."/>
            <person name="Da Silva R."/>
            <person name="Sanders J."/>
            <person name="Nurk S."/>
            <person name="Gurevich A."/>
            <person name="Humphrey G."/>
            <person name="Reher R."/>
            <person name="Zhu Q."/>
            <person name="Belda-Ferre P."/>
            <person name="Glukhov E."/>
            <person name="Rex R."/>
            <person name="Dorrestein P.C."/>
            <person name="Knight R."/>
            <person name="Pevzner P."/>
            <person name="Gerwick W.H."/>
            <person name="Gerwick L."/>
        </authorList>
    </citation>
    <scope>NUCLEOTIDE SEQUENCE</scope>
    <source>
        <strain evidence="3">SIO1C4</strain>
    </source>
</reference>
<evidence type="ECO:0000256" key="2">
    <source>
        <dbReference type="SAM" id="MobiDB-lite"/>
    </source>
</evidence>